<evidence type="ECO:0000313" key="2">
    <source>
        <dbReference type="EMBL" id="OSI29487.1"/>
    </source>
</evidence>
<gene>
    <name evidence="2" type="ORF">BV913_11295</name>
</gene>
<dbReference type="Pfam" id="PF00535">
    <property type="entry name" value="Glycos_transf_2"/>
    <property type="match status" value="1"/>
</dbReference>
<evidence type="ECO:0000313" key="3">
    <source>
        <dbReference type="Proteomes" id="UP000193346"/>
    </source>
</evidence>
<comment type="caution">
    <text evidence="2">The sequence shown here is derived from an EMBL/GenBank/DDBJ whole genome shotgun (WGS) entry which is preliminary data.</text>
</comment>
<dbReference type="EMBL" id="MTAC01000040">
    <property type="protein sequence ID" value="OSI29487.1"/>
    <property type="molecule type" value="Genomic_DNA"/>
</dbReference>
<reference evidence="2 3" key="1">
    <citation type="submission" date="2017-01" db="EMBL/GenBank/DDBJ databases">
        <authorList>
            <person name="Wolfgang W.J."/>
            <person name="Cole J."/>
            <person name="Wroblewski D."/>
            <person name="Mcginnis J."/>
            <person name="Musser K.A."/>
        </authorList>
    </citation>
    <scope>NUCLEOTIDE SEQUENCE [LARGE SCALE GENOMIC DNA]</scope>
    <source>
        <strain evidence="2 3">93087</strain>
    </source>
</reference>
<dbReference type="SUPFAM" id="SSF53448">
    <property type="entry name" value="Nucleotide-diphospho-sugar transferases"/>
    <property type="match status" value="1"/>
</dbReference>
<protein>
    <recommendedName>
        <fullName evidence="1">Glycosyltransferase 2-like domain-containing protein</fullName>
    </recommendedName>
</protein>
<dbReference type="InterPro" id="IPR029044">
    <property type="entry name" value="Nucleotide-diphossugar_trans"/>
</dbReference>
<dbReference type="InterPro" id="IPR001173">
    <property type="entry name" value="Glyco_trans_2-like"/>
</dbReference>
<sequence length="485" mass="55154">MLNGLLYIYLRYLIQTKDFLKISSHAERYKHQPEWLCYVHHKLGMHRHATRQPYPVKNRLAQAAYIASMAGCGRIKEAEELAQVFINQSNSGTKSSHIYAGIFAPFLPAHALTLLERAGNPSASKLYPYLLARTGKHEQAEKFTSSAIREGQAAHHPELYLLAANTAATTQKQLADTNQYLNHYSLEPVYLKNDNIPPNVMNLDCPCQHTATGPLVSILVTAYQNEKRINAAIESLLKQTYRNLEIIVIDDASSDATSEVIIGWMQKDSRVRYLKLPLNIGTFAAKNIGLQYAEGEFVTCQDSDDWAHPRKIEYQIQPLLDNPNLVCTTSRWVRIQDDGRYYARLIYPLTRLNPASPLFRKEAVISRIGSWDWVRTGADSEFLERIKLAFGKRAVLSVNKPLTFGAHRSDSLMTAPDTGYNAQGISAGRLNYWESWRSWHLECIKNKLMPYVSHQYSGARQFTAPQSLRVNPEDVLYCKNKLTEY</sequence>
<evidence type="ECO:0000259" key="1">
    <source>
        <dbReference type="Pfam" id="PF00535"/>
    </source>
</evidence>
<feature type="domain" description="Glycosyltransferase 2-like" evidence="1">
    <location>
        <begin position="217"/>
        <end position="347"/>
    </location>
</feature>
<dbReference type="PANTHER" id="PTHR22916:SF3">
    <property type="entry name" value="UDP-GLCNAC:BETAGAL BETA-1,3-N-ACETYLGLUCOSAMINYLTRANSFERASE-LIKE PROTEIN 1"/>
    <property type="match status" value="1"/>
</dbReference>
<accession>A0ABX3WIC7</accession>
<dbReference type="PANTHER" id="PTHR22916">
    <property type="entry name" value="GLYCOSYLTRANSFERASE"/>
    <property type="match status" value="1"/>
</dbReference>
<keyword evidence="3" id="KW-1185">Reference proteome</keyword>
<name>A0ABX3WIC7_9NEIS</name>
<organism evidence="2 3">
    <name type="scientific">Neisseria dumasiana</name>
    <dbReference type="NCBI Taxonomy" id="1931275"/>
    <lineage>
        <taxon>Bacteria</taxon>
        <taxon>Pseudomonadati</taxon>
        <taxon>Pseudomonadota</taxon>
        <taxon>Betaproteobacteria</taxon>
        <taxon>Neisseriales</taxon>
        <taxon>Neisseriaceae</taxon>
        <taxon>Neisseria</taxon>
    </lineage>
</organism>
<dbReference type="Proteomes" id="UP000193346">
    <property type="component" value="Unassembled WGS sequence"/>
</dbReference>
<proteinExistence type="predicted"/>
<dbReference type="CDD" id="cd00761">
    <property type="entry name" value="Glyco_tranf_GTA_type"/>
    <property type="match status" value="1"/>
</dbReference>
<dbReference type="Gene3D" id="3.90.550.10">
    <property type="entry name" value="Spore Coat Polysaccharide Biosynthesis Protein SpsA, Chain A"/>
    <property type="match status" value="1"/>
</dbReference>